<dbReference type="RefSeq" id="WP_281455591.1">
    <property type="nucleotide sequence ID" value="NZ_JASAOF010000005.1"/>
</dbReference>
<feature type="region of interest" description="Disordered" evidence="1">
    <location>
        <begin position="1"/>
        <end position="25"/>
    </location>
</feature>
<evidence type="ECO:0000256" key="1">
    <source>
        <dbReference type="SAM" id="MobiDB-lite"/>
    </source>
</evidence>
<organism evidence="2 3">
    <name type="scientific">Saccharopolyspora ipomoeae</name>
    <dbReference type="NCBI Taxonomy" id="3042027"/>
    <lineage>
        <taxon>Bacteria</taxon>
        <taxon>Bacillati</taxon>
        <taxon>Actinomycetota</taxon>
        <taxon>Actinomycetes</taxon>
        <taxon>Pseudonocardiales</taxon>
        <taxon>Pseudonocardiaceae</taxon>
        <taxon>Saccharopolyspora</taxon>
    </lineage>
</organism>
<proteinExistence type="predicted"/>
<gene>
    <name evidence="2" type="ORF">QFW96_11610</name>
</gene>
<protein>
    <submittedName>
        <fullName evidence="2">Uncharacterized protein</fullName>
    </submittedName>
</protein>
<evidence type="ECO:0000313" key="3">
    <source>
        <dbReference type="Proteomes" id="UP001237595"/>
    </source>
</evidence>
<dbReference type="EMBL" id="JASAOF010000005">
    <property type="protein sequence ID" value="MDI2029263.1"/>
    <property type="molecule type" value="Genomic_DNA"/>
</dbReference>
<keyword evidence="3" id="KW-1185">Reference proteome</keyword>
<dbReference type="Proteomes" id="UP001237595">
    <property type="component" value="Unassembled WGS sequence"/>
</dbReference>
<evidence type="ECO:0000313" key="2">
    <source>
        <dbReference type="EMBL" id="MDI2029263.1"/>
    </source>
</evidence>
<comment type="caution">
    <text evidence="2">The sequence shown here is derived from an EMBL/GenBank/DDBJ whole genome shotgun (WGS) entry which is preliminary data.</text>
</comment>
<sequence>MRTVSKHAQPRPEAGMTRIAEGGRTCPVPSDMIALHGPWGTRRAKRPMVNTGVVTADVAVRA</sequence>
<accession>A0ABT6PMS9</accession>
<reference evidence="2 3" key="1">
    <citation type="submission" date="2023-04" db="EMBL/GenBank/DDBJ databases">
        <title>Draft genome sequence of Saccharopolyspora sp. TS4A08 isolated from sweet potato rhizospheric soil.</title>
        <authorList>
            <person name="Suksaard P."/>
            <person name="Duangmal K."/>
        </authorList>
    </citation>
    <scope>NUCLEOTIDE SEQUENCE [LARGE SCALE GENOMIC DNA]</scope>
    <source>
        <strain evidence="2 3">TS4A08</strain>
    </source>
</reference>
<name>A0ABT6PMS9_9PSEU</name>